<dbReference type="CDD" id="cd01997">
    <property type="entry name" value="GMP_synthase_C"/>
    <property type="match status" value="1"/>
</dbReference>
<dbReference type="PANTHER" id="PTHR11922:SF2">
    <property type="entry name" value="GMP SYNTHASE [GLUTAMINE-HYDROLYZING]"/>
    <property type="match status" value="1"/>
</dbReference>
<dbReference type="GO" id="GO:0005524">
    <property type="term" value="F:ATP binding"/>
    <property type="evidence" value="ECO:0007669"/>
    <property type="project" value="UniProtKB-UniRule"/>
</dbReference>
<dbReference type="EMBL" id="DSYZ01000105">
    <property type="protein sequence ID" value="HGT83159.1"/>
    <property type="molecule type" value="Genomic_DNA"/>
</dbReference>
<dbReference type="Pfam" id="PF02540">
    <property type="entry name" value="NAD_synthase"/>
    <property type="match status" value="1"/>
</dbReference>
<evidence type="ECO:0000256" key="11">
    <source>
        <dbReference type="ARBA" id="ARBA00030464"/>
    </source>
</evidence>
<evidence type="ECO:0000256" key="6">
    <source>
        <dbReference type="ARBA" id="ARBA00022598"/>
    </source>
</evidence>
<comment type="subunit">
    <text evidence="3">Heterodimer composed of a glutamine amidotransferase subunit (A) and a GMP-binding subunit (B).</text>
</comment>
<evidence type="ECO:0000256" key="8">
    <source>
        <dbReference type="ARBA" id="ARBA00022749"/>
    </source>
</evidence>
<dbReference type="UniPathway" id="UPA00189">
    <property type="reaction ID" value="UER00296"/>
</dbReference>
<comment type="pathway">
    <text evidence="2">Purine metabolism; GMP biosynthesis; GMP from XMP (L-Gln route): step 1/1.</text>
</comment>
<gene>
    <name evidence="15" type="ORF">ENT52_05480</name>
</gene>
<evidence type="ECO:0000259" key="14">
    <source>
        <dbReference type="PROSITE" id="PS51553"/>
    </source>
</evidence>
<accession>A0A7J3M2Z5</accession>
<keyword evidence="8 13" id="KW-0332">GMP biosynthesis</keyword>
<evidence type="ECO:0000256" key="9">
    <source>
        <dbReference type="ARBA" id="ARBA00022755"/>
    </source>
</evidence>
<evidence type="ECO:0000256" key="13">
    <source>
        <dbReference type="PROSITE-ProRule" id="PRU00886"/>
    </source>
</evidence>
<dbReference type="PANTHER" id="PTHR11922">
    <property type="entry name" value="GMP SYNTHASE-RELATED"/>
    <property type="match status" value="1"/>
</dbReference>
<keyword evidence="7 13" id="KW-0547">Nucleotide-binding</keyword>
<dbReference type="AlphaFoldDB" id="A0A7J3M2Z5"/>
<name>A0A7J3M2Z5_ARCFL</name>
<dbReference type="InterPro" id="IPR025777">
    <property type="entry name" value="GMPS_ATP_PPase_dom"/>
</dbReference>
<protein>
    <recommendedName>
        <fullName evidence="5">GMP synthase [glutamine-hydrolyzing] subunit B</fullName>
        <ecNumber evidence="4">6.3.5.2</ecNumber>
    </recommendedName>
    <alternativeName>
        <fullName evidence="11">GMP synthetase</fullName>
    </alternativeName>
</protein>
<dbReference type="SUPFAM" id="SSF54810">
    <property type="entry name" value="GMP synthetase C-terminal dimerisation domain"/>
    <property type="match status" value="1"/>
</dbReference>
<dbReference type="SUPFAM" id="SSF52402">
    <property type="entry name" value="Adenine nucleotide alpha hydrolases-like"/>
    <property type="match status" value="1"/>
</dbReference>
<feature type="domain" description="GMPS ATP-PPase" evidence="14">
    <location>
        <begin position="3"/>
        <end position="193"/>
    </location>
</feature>
<dbReference type="Pfam" id="PF00958">
    <property type="entry name" value="GMP_synt_C"/>
    <property type="match status" value="1"/>
</dbReference>
<feature type="binding site" evidence="13">
    <location>
        <begin position="33"/>
        <end position="39"/>
    </location>
    <ligand>
        <name>ATP</name>
        <dbReference type="ChEBI" id="CHEBI:30616"/>
    </ligand>
</feature>
<dbReference type="InterPro" id="IPR014729">
    <property type="entry name" value="Rossmann-like_a/b/a_fold"/>
</dbReference>
<comment type="caution">
    <text evidence="15">The sequence shown here is derived from an EMBL/GenBank/DDBJ whole genome shotgun (WGS) entry which is preliminary data.</text>
</comment>
<dbReference type="GO" id="GO:0003921">
    <property type="term" value="F:GMP synthase activity"/>
    <property type="evidence" value="ECO:0007669"/>
    <property type="project" value="InterPro"/>
</dbReference>
<evidence type="ECO:0000256" key="7">
    <source>
        <dbReference type="ARBA" id="ARBA00022741"/>
    </source>
</evidence>
<dbReference type="GO" id="GO:0005829">
    <property type="term" value="C:cytosol"/>
    <property type="evidence" value="ECO:0007669"/>
    <property type="project" value="TreeGrafter"/>
</dbReference>
<dbReference type="InterPro" id="IPR001674">
    <property type="entry name" value="GMP_synth_C"/>
</dbReference>
<dbReference type="InterPro" id="IPR022310">
    <property type="entry name" value="NAD/GMP_synthase"/>
</dbReference>
<evidence type="ECO:0000256" key="3">
    <source>
        <dbReference type="ARBA" id="ARBA00011264"/>
    </source>
</evidence>
<evidence type="ECO:0000313" key="15">
    <source>
        <dbReference type="EMBL" id="HGT83159.1"/>
    </source>
</evidence>
<comment type="catalytic activity">
    <reaction evidence="12">
        <text>XMP + L-glutamine + ATP + H2O = GMP + L-glutamate + AMP + diphosphate + 2 H(+)</text>
        <dbReference type="Rhea" id="RHEA:11680"/>
        <dbReference type="ChEBI" id="CHEBI:15377"/>
        <dbReference type="ChEBI" id="CHEBI:15378"/>
        <dbReference type="ChEBI" id="CHEBI:29985"/>
        <dbReference type="ChEBI" id="CHEBI:30616"/>
        <dbReference type="ChEBI" id="CHEBI:33019"/>
        <dbReference type="ChEBI" id="CHEBI:57464"/>
        <dbReference type="ChEBI" id="CHEBI:58115"/>
        <dbReference type="ChEBI" id="CHEBI:58359"/>
        <dbReference type="ChEBI" id="CHEBI:456215"/>
        <dbReference type="EC" id="6.3.5.2"/>
    </reaction>
</comment>
<reference evidence="15" key="1">
    <citation type="journal article" date="2020" name="mSystems">
        <title>Genome- and Community-Level Interaction Insights into Carbon Utilization and Element Cycling Functions of Hydrothermarchaeota in Hydrothermal Sediment.</title>
        <authorList>
            <person name="Zhou Z."/>
            <person name="Liu Y."/>
            <person name="Xu W."/>
            <person name="Pan J."/>
            <person name="Luo Z.H."/>
            <person name="Li M."/>
        </authorList>
    </citation>
    <scope>NUCLEOTIDE SEQUENCE [LARGE SCALE GENOMIC DNA]</scope>
    <source>
        <strain evidence="15">SpSt-587</strain>
    </source>
</reference>
<dbReference type="PROSITE" id="PS51553">
    <property type="entry name" value="GMPS_ATP_PPASE"/>
    <property type="match status" value="1"/>
</dbReference>
<evidence type="ECO:0000256" key="2">
    <source>
        <dbReference type="ARBA" id="ARBA00005153"/>
    </source>
</evidence>
<dbReference type="FunFam" id="3.30.300.10:FF:000002">
    <property type="entry name" value="GMP synthase [glutamine-hydrolyzing]"/>
    <property type="match status" value="1"/>
</dbReference>
<dbReference type="EC" id="6.3.5.2" evidence="4"/>
<keyword evidence="6" id="KW-0436">Ligase</keyword>
<evidence type="ECO:0000256" key="4">
    <source>
        <dbReference type="ARBA" id="ARBA00012746"/>
    </source>
</evidence>
<dbReference type="Gene3D" id="3.30.300.10">
    <property type="match status" value="1"/>
</dbReference>
<evidence type="ECO:0000256" key="12">
    <source>
        <dbReference type="ARBA" id="ARBA00049404"/>
    </source>
</evidence>
<comment type="function">
    <text evidence="1">Catalyzes the synthesis of GMP from XMP.</text>
</comment>
<evidence type="ECO:0000256" key="1">
    <source>
        <dbReference type="ARBA" id="ARBA00002332"/>
    </source>
</evidence>
<sequence length="314" mass="35173">MNFDASEYVKKKLESLRRELSGVKATEILSACSGGVDSTVATILVAKAIEGPIKAVFIDDGLRRIGEGERVVKTLRNFGLDAFVFDAKEEVLKALKDKVDPEEKRKAFRDAFYTTLGKIIRQKGAKFLVQGTIAADIAETVSGVKTQHNVLEQLGIDTAKYGFRVIEPIKDLYKWQVRLVAKELGLPDEIVHRRAFPGPGLAIRIVGEVTWEKLEILRKATKIVEEETADIEAFQSFAVLLDLKATGVKDNKRTYGFITVVRVVASEDAMTAKFVEIPYERLRKISKRITEEIPEITRVLYDVTDKPPATIEFE</sequence>
<keyword evidence="10 13" id="KW-0067">ATP-binding</keyword>
<evidence type="ECO:0000256" key="10">
    <source>
        <dbReference type="ARBA" id="ARBA00022840"/>
    </source>
</evidence>
<proteinExistence type="predicted"/>
<organism evidence="15">
    <name type="scientific">Archaeoglobus fulgidus</name>
    <dbReference type="NCBI Taxonomy" id="2234"/>
    <lineage>
        <taxon>Archaea</taxon>
        <taxon>Methanobacteriati</taxon>
        <taxon>Methanobacteriota</taxon>
        <taxon>Archaeoglobi</taxon>
        <taxon>Archaeoglobales</taxon>
        <taxon>Archaeoglobaceae</taxon>
        <taxon>Archaeoglobus</taxon>
    </lineage>
</organism>
<keyword evidence="9 13" id="KW-0658">Purine biosynthesis</keyword>
<dbReference type="Gene3D" id="3.40.50.620">
    <property type="entry name" value="HUPs"/>
    <property type="match status" value="1"/>
</dbReference>
<evidence type="ECO:0000256" key="5">
    <source>
        <dbReference type="ARBA" id="ARBA00022411"/>
    </source>
</evidence>